<dbReference type="InterPro" id="IPR025110">
    <property type="entry name" value="AMP-bd_C"/>
</dbReference>
<gene>
    <name evidence="3" type="ORF">A5649_08935</name>
</gene>
<evidence type="ECO:0000259" key="1">
    <source>
        <dbReference type="Pfam" id="PF00501"/>
    </source>
</evidence>
<reference evidence="3 4" key="1">
    <citation type="submission" date="2016-06" db="EMBL/GenBank/DDBJ databases">
        <authorList>
            <person name="Sutton G."/>
            <person name="Brinkac L."/>
            <person name="Sanka R."/>
            <person name="Adams M."/>
            <person name="Lau E."/>
            <person name="Garcia-Basteiro A."/>
            <person name="Lopez-Varela E."/>
            <person name="Palencia S."/>
        </authorList>
    </citation>
    <scope>NUCLEOTIDE SEQUENCE [LARGE SCALE GENOMIC DNA]</scope>
    <source>
        <strain evidence="3 4">1211594.5</strain>
    </source>
</reference>
<dbReference type="Pfam" id="PF13193">
    <property type="entry name" value="AMP-binding_C"/>
    <property type="match status" value="1"/>
</dbReference>
<dbReference type="InterPro" id="IPR050237">
    <property type="entry name" value="ATP-dep_AMP-bd_enzyme"/>
</dbReference>
<comment type="caution">
    <text evidence="3">The sequence shown here is derived from an EMBL/GenBank/DDBJ whole genome shotgun (WGS) entry which is preliminary data.</text>
</comment>
<dbReference type="RefSeq" id="WP_065041677.1">
    <property type="nucleotide sequence ID" value="NZ_LZME01000126.1"/>
</dbReference>
<feature type="domain" description="AMP-dependent synthetase/ligase" evidence="1">
    <location>
        <begin position="16"/>
        <end position="391"/>
    </location>
</feature>
<evidence type="ECO:0000259" key="2">
    <source>
        <dbReference type="Pfam" id="PF13193"/>
    </source>
</evidence>
<dbReference type="PROSITE" id="PS00455">
    <property type="entry name" value="AMP_BINDING"/>
    <property type="match status" value="1"/>
</dbReference>
<evidence type="ECO:0000313" key="4">
    <source>
        <dbReference type="Proteomes" id="UP000093712"/>
    </source>
</evidence>
<sequence>MDHQFTLSGVFETLTAALPDHRALIWRDREFTYAQMNSRVDGVAHYLATLGLGCHTERSELANHESGQDHLGLYLRNGNEYLEAMIGSYRARLAPFNVNYRYVEAELVYLLENSSARALVYHAEFAPRVAAIRDQLPELEFLIQVADHTDTPLLPGAVDYESIIGTPAPASGMPEPSPDDLFLLYTGGTTGMPKGVLWRQHDVFVSSMGGRNFGTDEALSSYAELAARATAAPGFTSVLLVPPLMHGAAQWGAFQVMSMGGWVAFPDDVETMRPDQILRLAERERVLSIPVVGDAIARPLIDELERGDYDLSGLMSISNGGAALSASVRQRFTAQLPNLVFIDNAGASESGLQMSSVSTANAPVDVGLFTPGAETAVISEELTTVLGPGEGPGWLARRNLIPLGYLNDEDKTARTFPVIDGVRWSVPGDRARVLAGGTIELLGRDSITINSGGEKIFVEEIEAAMAAHPDVYDVVVAGRPSQRWGNEVVAIVQLVEGAEPTDEELIEVCSRAVARYKLPKAILRSAKVQRSPSGKADYRWAKAIAAASGGPHQ</sequence>
<dbReference type="NCBIfam" id="NF005863">
    <property type="entry name" value="PRK07798.1"/>
    <property type="match status" value="1"/>
</dbReference>
<feature type="domain" description="AMP-binding enzyme C-terminal" evidence="2">
    <location>
        <begin position="460"/>
        <end position="535"/>
    </location>
</feature>
<dbReference type="Pfam" id="PF00501">
    <property type="entry name" value="AMP-binding"/>
    <property type="match status" value="1"/>
</dbReference>
<dbReference type="InterPro" id="IPR045851">
    <property type="entry name" value="AMP-bd_C_sf"/>
</dbReference>
<dbReference type="PANTHER" id="PTHR43767">
    <property type="entry name" value="LONG-CHAIN-FATTY-ACID--COA LIGASE"/>
    <property type="match status" value="1"/>
</dbReference>
<dbReference type="Gene3D" id="3.30.300.30">
    <property type="match status" value="1"/>
</dbReference>
<protein>
    <submittedName>
        <fullName evidence="3">Acyl-CoA synthetase</fullName>
    </submittedName>
</protein>
<proteinExistence type="predicted"/>
<dbReference type="GO" id="GO:0016878">
    <property type="term" value="F:acid-thiol ligase activity"/>
    <property type="evidence" value="ECO:0007669"/>
    <property type="project" value="UniProtKB-ARBA"/>
</dbReference>
<name>A0AA91EXH3_9MYCO</name>
<dbReference type="Gene3D" id="3.40.50.12780">
    <property type="entry name" value="N-terminal domain of ligase-like"/>
    <property type="match status" value="1"/>
</dbReference>
<dbReference type="AlphaFoldDB" id="A0AA91EXH3"/>
<dbReference type="SUPFAM" id="SSF56801">
    <property type="entry name" value="Acetyl-CoA synthetase-like"/>
    <property type="match status" value="1"/>
</dbReference>
<organism evidence="3 4">
    <name type="scientific">Mycolicibacter heraklionensis</name>
    <dbReference type="NCBI Taxonomy" id="512402"/>
    <lineage>
        <taxon>Bacteria</taxon>
        <taxon>Bacillati</taxon>
        <taxon>Actinomycetota</taxon>
        <taxon>Actinomycetes</taxon>
        <taxon>Mycobacteriales</taxon>
        <taxon>Mycobacteriaceae</taxon>
        <taxon>Mycolicibacter</taxon>
    </lineage>
</organism>
<dbReference type="EMBL" id="LZME01000126">
    <property type="protein sequence ID" value="OBK82450.1"/>
    <property type="molecule type" value="Genomic_DNA"/>
</dbReference>
<dbReference type="InterPro" id="IPR042099">
    <property type="entry name" value="ANL_N_sf"/>
</dbReference>
<dbReference type="PANTHER" id="PTHR43767:SF1">
    <property type="entry name" value="NONRIBOSOMAL PEPTIDE SYNTHASE PES1 (EUROFUNG)-RELATED"/>
    <property type="match status" value="1"/>
</dbReference>
<dbReference type="InterPro" id="IPR000873">
    <property type="entry name" value="AMP-dep_synth/lig_dom"/>
</dbReference>
<dbReference type="InterPro" id="IPR020845">
    <property type="entry name" value="AMP-binding_CS"/>
</dbReference>
<accession>A0AA91EXH3</accession>
<evidence type="ECO:0000313" key="3">
    <source>
        <dbReference type="EMBL" id="OBK82450.1"/>
    </source>
</evidence>
<dbReference type="Proteomes" id="UP000093712">
    <property type="component" value="Unassembled WGS sequence"/>
</dbReference>